<protein>
    <submittedName>
        <fullName evidence="1">Uncharacterized protein</fullName>
    </submittedName>
</protein>
<keyword evidence="2" id="KW-1185">Reference proteome</keyword>
<evidence type="ECO:0000313" key="1">
    <source>
        <dbReference type="EMBL" id="SFV03076.1"/>
    </source>
</evidence>
<organism evidence="1 2">
    <name type="scientific">Alicyclobacillus macrosporangiidus</name>
    <dbReference type="NCBI Taxonomy" id="392015"/>
    <lineage>
        <taxon>Bacteria</taxon>
        <taxon>Bacillati</taxon>
        <taxon>Bacillota</taxon>
        <taxon>Bacilli</taxon>
        <taxon>Bacillales</taxon>
        <taxon>Alicyclobacillaceae</taxon>
        <taxon>Alicyclobacillus</taxon>
    </lineage>
</organism>
<gene>
    <name evidence="1" type="ORF">SAMN05421543_12222</name>
</gene>
<dbReference type="EMBL" id="FPBV01000022">
    <property type="protein sequence ID" value="SFV03076.1"/>
    <property type="molecule type" value="Genomic_DNA"/>
</dbReference>
<evidence type="ECO:0000313" key="2">
    <source>
        <dbReference type="Proteomes" id="UP000183508"/>
    </source>
</evidence>
<dbReference type="RefSeq" id="WP_074955395.1">
    <property type="nucleotide sequence ID" value="NZ_FPBV01000022.1"/>
</dbReference>
<sequence>MSNTREHHTTVSELGFTVMTEDLPILNVYRGDWVLTGEGDPPPNYWVVTLDGKGIPYTGHASPQELLALAKREGLPYAYAAPYGRYVEGRDDKIQLHEWIRDHRKKMRPM</sequence>
<accession>A0A1I7L0M0</accession>
<proteinExistence type="predicted"/>
<dbReference type="AlphaFoldDB" id="A0A1I7L0M0"/>
<reference evidence="2" key="1">
    <citation type="submission" date="2016-10" db="EMBL/GenBank/DDBJ databases">
        <authorList>
            <person name="Varghese N."/>
        </authorList>
    </citation>
    <scope>NUCLEOTIDE SEQUENCE [LARGE SCALE GENOMIC DNA]</scope>
    <source>
        <strain evidence="2">DSM 17980</strain>
    </source>
</reference>
<dbReference type="OrthoDB" id="2375644at2"/>
<name>A0A1I7L0M0_9BACL</name>
<dbReference type="Proteomes" id="UP000183508">
    <property type="component" value="Unassembled WGS sequence"/>
</dbReference>